<dbReference type="HOGENOM" id="CLU_044125_0_0_1"/>
<comment type="function">
    <text evidence="10">Plays an important role in control of proteasome function. Inhibits the hydrolysis of protein and peptide substrates by the 20S proteasome. Also inhibits the activation of the proteasome by the proteasome regulatory proteins PA700 and PA28.</text>
</comment>
<dbReference type="GO" id="GO:0000502">
    <property type="term" value="C:proteasome complex"/>
    <property type="evidence" value="ECO:0007669"/>
    <property type="project" value="UniProtKB-KW"/>
</dbReference>
<dbReference type="Pfam" id="PF11566">
    <property type="entry name" value="PI31_Prot_N"/>
    <property type="match status" value="1"/>
</dbReference>
<evidence type="ECO:0000256" key="5">
    <source>
        <dbReference type="ARBA" id="ARBA00022490"/>
    </source>
</evidence>
<dbReference type="PANTHER" id="PTHR13266">
    <property type="entry name" value="PROTEASOME INHIBITOR"/>
    <property type="match status" value="1"/>
</dbReference>
<dbReference type="InterPro" id="IPR045128">
    <property type="entry name" value="PI31-like"/>
</dbReference>
<evidence type="ECO:0000313" key="15">
    <source>
        <dbReference type="Proteomes" id="UP000054248"/>
    </source>
</evidence>
<keyword evidence="7" id="KW-0256">Endoplasmic reticulum</keyword>
<dbReference type="EMBL" id="KN822974">
    <property type="protein sequence ID" value="KIO30230.1"/>
    <property type="molecule type" value="Genomic_DNA"/>
</dbReference>
<feature type="compositionally biased region" description="Gly residues" evidence="11">
    <location>
        <begin position="272"/>
        <end position="285"/>
    </location>
</feature>
<evidence type="ECO:0000256" key="9">
    <source>
        <dbReference type="ARBA" id="ARBA00022990"/>
    </source>
</evidence>
<evidence type="ECO:0000259" key="13">
    <source>
        <dbReference type="Pfam" id="PF11566"/>
    </source>
</evidence>
<reference evidence="15" key="2">
    <citation type="submission" date="2015-01" db="EMBL/GenBank/DDBJ databases">
        <title>Evolutionary Origins and Diversification of the Mycorrhizal Mutualists.</title>
        <authorList>
            <consortium name="DOE Joint Genome Institute"/>
            <consortium name="Mycorrhizal Genomics Consortium"/>
            <person name="Kohler A."/>
            <person name="Kuo A."/>
            <person name="Nagy L.G."/>
            <person name="Floudas D."/>
            <person name="Copeland A."/>
            <person name="Barry K.W."/>
            <person name="Cichocki N."/>
            <person name="Veneault-Fourrey C."/>
            <person name="LaButti K."/>
            <person name="Lindquist E.A."/>
            <person name="Lipzen A."/>
            <person name="Lundell T."/>
            <person name="Morin E."/>
            <person name="Murat C."/>
            <person name="Riley R."/>
            <person name="Ohm R."/>
            <person name="Sun H."/>
            <person name="Tunlid A."/>
            <person name="Henrissat B."/>
            <person name="Grigoriev I.V."/>
            <person name="Hibbett D.S."/>
            <person name="Martin F."/>
        </authorList>
    </citation>
    <scope>NUCLEOTIDE SEQUENCE [LARGE SCALE GENOMIC DNA]</scope>
    <source>
        <strain evidence="15">MUT 4182</strain>
    </source>
</reference>
<dbReference type="Pfam" id="PF08577">
    <property type="entry name" value="PI31_Prot_C"/>
    <property type="match status" value="1"/>
</dbReference>
<evidence type="ECO:0000256" key="7">
    <source>
        <dbReference type="ARBA" id="ARBA00022824"/>
    </source>
</evidence>
<evidence type="ECO:0000256" key="1">
    <source>
        <dbReference type="ARBA" id="ARBA00004240"/>
    </source>
</evidence>
<dbReference type="AlphaFoldDB" id="A0A0C3QFL4"/>
<evidence type="ECO:0000256" key="2">
    <source>
        <dbReference type="ARBA" id="ARBA00004496"/>
    </source>
</evidence>
<name>A0A0C3QFL4_9AGAM</name>
<dbReference type="OrthoDB" id="68090at2759"/>
<evidence type="ECO:0000256" key="8">
    <source>
        <dbReference type="ARBA" id="ARBA00022942"/>
    </source>
</evidence>
<evidence type="ECO:0000256" key="11">
    <source>
        <dbReference type="SAM" id="MobiDB-lite"/>
    </source>
</evidence>
<dbReference type="GO" id="GO:0070628">
    <property type="term" value="F:proteasome binding"/>
    <property type="evidence" value="ECO:0007669"/>
    <property type="project" value="InterPro"/>
</dbReference>
<dbReference type="InterPro" id="IPR021625">
    <property type="entry name" value="PI31_Prot_N"/>
</dbReference>
<keyword evidence="6" id="KW-0597">Phosphoprotein</keyword>
<dbReference type="GO" id="GO:0005783">
    <property type="term" value="C:endoplasmic reticulum"/>
    <property type="evidence" value="ECO:0007669"/>
    <property type="project" value="UniProtKB-SubCell"/>
</dbReference>
<protein>
    <submittedName>
        <fullName evidence="14">Uncharacterized protein</fullName>
    </submittedName>
</protein>
<evidence type="ECO:0000256" key="4">
    <source>
        <dbReference type="ARBA" id="ARBA00022481"/>
    </source>
</evidence>
<dbReference type="GO" id="GO:0043161">
    <property type="term" value="P:proteasome-mediated ubiquitin-dependent protein catabolic process"/>
    <property type="evidence" value="ECO:0007669"/>
    <property type="project" value="InterPro"/>
</dbReference>
<comment type="similarity">
    <text evidence="3">Belongs to the proteasome inhibitor PI31 family.</text>
</comment>
<gene>
    <name evidence="14" type="ORF">M407DRAFT_242273</name>
</gene>
<comment type="subcellular location">
    <subcellularLocation>
        <location evidence="2">Cytoplasm</location>
    </subcellularLocation>
    <subcellularLocation>
        <location evidence="1">Endoplasmic reticulum</location>
    </subcellularLocation>
</comment>
<keyword evidence="4" id="KW-0488">Methylation</keyword>
<keyword evidence="15" id="KW-1185">Reference proteome</keyword>
<keyword evidence="8" id="KW-0647">Proteasome</keyword>
<evidence type="ECO:0000313" key="14">
    <source>
        <dbReference type="EMBL" id="KIO30230.1"/>
    </source>
</evidence>
<proteinExistence type="inferred from homology"/>
<dbReference type="Gene3D" id="3.40.1000.30">
    <property type="match status" value="1"/>
</dbReference>
<dbReference type="PANTHER" id="PTHR13266:SF1">
    <property type="entry name" value="PROTEASOME INHIBITOR PI31 SUBUNIT"/>
    <property type="match status" value="1"/>
</dbReference>
<reference evidence="14 15" key="1">
    <citation type="submission" date="2014-04" db="EMBL/GenBank/DDBJ databases">
        <authorList>
            <consortium name="DOE Joint Genome Institute"/>
            <person name="Kuo A."/>
            <person name="Girlanda M."/>
            <person name="Perotto S."/>
            <person name="Kohler A."/>
            <person name="Nagy L.G."/>
            <person name="Floudas D."/>
            <person name="Copeland A."/>
            <person name="Barry K.W."/>
            <person name="Cichocki N."/>
            <person name="Veneault-Fourrey C."/>
            <person name="LaButti K."/>
            <person name="Lindquist E.A."/>
            <person name="Lipzen A."/>
            <person name="Lundell T."/>
            <person name="Morin E."/>
            <person name="Murat C."/>
            <person name="Sun H."/>
            <person name="Tunlid A."/>
            <person name="Henrissat B."/>
            <person name="Grigoriev I.V."/>
            <person name="Hibbett D.S."/>
            <person name="Martin F."/>
            <person name="Nordberg H.P."/>
            <person name="Cantor M.N."/>
            <person name="Hua S.X."/>
        </authorList>
    </citation>
    <scope>NUCLEOTIDE SEQUENCE [LARGE SCALE GENOMIC DNA]</scope>
    <source>
        <strain evidence="14 15">MUT 4182</strain>
    </source>
</reference>
<keyword evidence="5" id="KW-0963">Cytoplasm</keyword>
<accession>A0A0C3QFL4</accession>
<dbReference type="InterPro" id="IPR013886">
    <property type="entry name" value="PI31_Prot_C"/>
</dbReference>
<sequence length="346" mass="37017">MSTPLDPSAIISVLPTLLPTELRVLQSHHDALAALIHTVMARLDFRLVGLDDSSTRLQSADNVLPEAWNRSAPESYSFRYTHPQSSLEFLVKIVKLGKRSIIQGIALETDKNEGMEITTDDYFSPSSFPCDAAAPSQPLVNCFISSARIQDFVGLYKLKILQKLLPSLQKEGYQEQVESTNATAAEARPSGSRNRPPPDYMGPPGRPYNPPDTRDYDPLRIPPRIPNVGRSDLDPIPRNPFAPPSLFGDEGDGMYVGPNHPIFRDRLGPASGGIGGGRGPWGGDGFLPPMGAPPGARFDPVGPGPLGPRGPFGPGGGPFGPRGGGRGSGEPDNDDFMPPGAGDMYS</sequence>
<evidence type="ECO:0000259" key="12">
    <source>
        <dbReference type="Pfam" id="PF08577"/>
    </source>
</evidence>
<organism evidence="14 15">
    <name type="scientific">Tulasnella calospora MUT 4182</name>
    <dbReference type="NCBI Taxonomy" id="1051891"/>
    <lineage>
        <taxon>Eukaryota</taxon>
        <taxon>Fungi</taxon>
        <taxon>Dikarya</taxon>
        <taxon>Basidiomycota</taxon>
        <taxon>Agaricomycotina</taxon>
        <taxon>Agaricomycetes</taxon>
        <taxon>Cantharellales</taxon>
        <taxon>Tulasnellaceae</taxon>
        <taxon>Tulasnella</taxon>
    </lineage>
</organism>
<feature type="domain" description="PI31 proteasome regulator N-terminal" evidence="13">
    <location>
        <begin position="25"/>
        <end position="171"/>
    </location>
</feature>
<feature type="region of interest" description="Disordered" evidence="11">
    <location>
        <begin position="175"/>
        <end position="216"/>
    </location>
</feature>
<evidence type="ECO:0000256" key="10">
    <source>
        <dbReference type="ARBA" id="ARBA00024805"/>
    </source>
</evidence>
<feature type="domain" description="PI31 proteasome regulator C-terminal" evidence="12">
    <location>
        <begin position="228"/>
        <end position="303"/>
    </location>
</feature>
<dbReference type="STRING" id="1051891.A0A0C3QFL4"/>
<dbReference type="Proteomes" id="UP000054248">
    <property type="component" value="Unassembled WGS sequence"/>
</dbReference>
<dbReference type="GO" id="GO:0004866">
    <property type="term" value="F:endopeptidase inhibitor activity"/>
    <property type="evidence" value="ECO:0007669"/>
    <property type="project" value="InterPro"/>
</dbReference>
<feature type="region of interest" description="Disordered" evidence="11">
    <location>
        <begin position="272"/>
        <end position="346"/>
    </location>
</feature>
<feature type="compositionally biased region" description="Gly residues" evidence="11">
    <location>
        <begin position="310"/>
        <end position="328"/>
    </location>
</feature>
<evidence type="ECO:0000256" key="6">
    <source>
        <dbReference type="ARBA" id="ARBA00022553"/>
    </source>
</evidence>
<evidence type="ECO:0000256" key="3">
    <source>
        <dbReference type="ARBA" id="ARBA00006405"/>
    </source>
</evidence>
<keyword evidence="9" id="KW-0007">Acetylation</keyword>
<feature type="compositionally biased region" description="Pro residues" evidence="11">
    <location>
        <begin position="195"/>
        <end position="210"/>
    </location>
</feature>